<evidence type="ECO:0000313" key="2">
    <source>
        <dbReference type="EMBL" id="KAK2091968.1"/>
    </source>
</evidence>
<reference evidence="2 3" key="1">
    <citation type="submission" date="2023-05" db="EMBL/GenBank/DDBJ databases">
        <title>B98-5 Cell Line De Novo Hybrid Assembly: An Optical Mapping Approach.</title>
        <authorList>
            <person name="Kananen K."/>
            <person name="Auerbach J.A."/>
            <person name="Kautto E."/>
            <person name="Blachly J.S."/>
        </authorList>
    </citation>
    <scope>NUCLEOTIDE SEQUENCE [LARGE SCALE GENOMIC DNA]</scope>
    <source>
        <strain evidence="2">B95-8</strain>
        <tissue evidence="2">Cell line</tissue>
    </source>
</reference>
<organism evidence="2 3">
    <name type="scientific">Saguinus oedipus</name>
    <name type="common">Cotton-top tamarin</name>
    <name type="synonym">Oedipomidas oedipus</name>
    <dbReference type="NCBI Taxonomy" id="9490"/>
    <lineage>
        <taxon>Eukaryota</taxon>
        <taxon>Metazoa</taxon>
        <taxon>Chordata</taxon>
        <taxon>Craniata</taxon>
        <taxon>Vertebrata</taxon>
        <taxon>Euteleostomi</taxon>
        <taxon>Mammalia</taxon>
        <taxon>Eutheria</taxon>
        <taxon>Euarchontoglires</taxon>
        <taxon>Primates</taxon>
        <taxon>Haplorrhini</taxon>
        <taxon>Platyrrhini</taxon>
        <taxon>Cebidae</taxon>
        <taxon>Callitrichinae</taxon>
        <taxon>Saguinus</taxon>
    </lineage>
</organism>
<sequence>MSDPASITERCHEGSVEASVALGPTLAAGGVGRTRDTAKPGNGMKWENQNTDDQYQNLRRNLRYGVVERFGKSKDGSQCGVTLSQIRNRIVNKNTPATVDACESSVNGEVIMGHSSLNCYIRVATGHKHRECHKYAEKPYTHKQCERGLSPLLSNT</sequence>
<comment type="caution">
    <text evidence="2">The sequence shown here is derived from an EMBL/GenBank/DDBJ whole genome shotgun (WGS) entry which is preliminary data.</text>
</comment>
<evidence type="ECO:0000256" key="1">
    <source>
        <dbReference type="SAM" id="MobiDB-lite"/>
    </source>
</evidence>
<protein>
    <submittedName>
        <fullName evidence="2">Uncharacterized protein</fullName>
    </submittedName>
</protein>
<proteinExistence type="predicted"/>
<dbReference type="EMBL" id="JASSZA010000015">
    <property type="protein sequence ID" value="KAK2091968.1"/>
    <property type="molecule type" value="Genomic_DNA"/>
</dbReference>
<feature type="region of interest" description="Disordered" evidence="1">
    <location>
        <begin position="27"/>
        <end position="47"/>
    </location>
</feature>
<dbReference type="Proteomes" id="UP001266305">
    <property type="component" value="Unassembled WGS sequence"/>
</dbReference>
<evidence type="ECO:0000313" key="3">
    <source>
        <dbReference type="Proteomes" id="UP001266305"/>
    </source>
</evidence>
<gene>
    <name evidence="2" type="ORF">P7K49_028496</name>
</gene>
<keyword evidence="3" id="KW-1185">Reference proteome</keyword>
<accession>A0ABQ9U4H2</accession>
<name>A0ABQ9U4H2_SAGOE</name>